<dbReference type="AlphaFoldDB" id="A0A060NNZ6"/>
<dbReference type="HOGENOM" id="CLU_031037_0_0_4"/>
<dbReference type="GO" id="GO:0008168">
    <property type="term" value="F:methyltransferase activity"/>
    <property type="evidence" value="ECO:0007669"/>
    <property type="project" value="UniProtKB-KW"/>
</dbReference>
<evidence type="ECO:0000313" key="2">
    <source>
        <dbReference type="Proteomes" id="UP000067461"/>
    </source>
</evidence>
<protein>
    <submittedName>
        <fullName evidence="1">rRNA methylase</fullName>
    </submittedName>
</protein>
<dbReference type="GO" id="GO:0032259">
    <property type="term" value="P:methylation"/>
    <property type="evidence" value="ECO:0007669"/>
    <property type="project" value="UniProtKB-KW"/>
</dbReference>
<keyword evidence="2" id="KW-1185">Reference proteome</keyword>
<dbReference type="CDD" id="cd09757">
    <property type="entry name" value="Cas8c_I-C"/>
    <property type="match status" value="1"/>
</dbReference>
<accession>A0A060NNZ6</accession>
<keyword evidence="1" id="KW-0489">Methyltransferase</keyword>
<dbReference type="Pfam" id="PF09709">
    <property type="entry name" value="Cas_Csd1"/>
    <property type="match status" value="1"/>
</dbReference>
<dbReference type="OrthoDB" id="9778918at2"/>
<evidence type="ECO:0000313" key="1">
    <source>
        <dbReference type="EMBL" id="BAO81243.1"/>
    </source>
</evidence>
<gene>
    <name evidence="1" type="ORF">SRAA_1389</name>
</gene>
<dbReference type="RefSeq" id="WP_045531688.1">
    <property type="nucleotide sequence ID" value="NZ_AP014568.1"/>
</dbReference>
<organism evidence="1 2">
    <name type="scientific">Serpentinimonas raichei</name>
    <dbReference type="NCBI Taxonomy" id="1458425"/>
    <lineage>
        <taxon>Bacteria</taxon>
        <taxon>Pseudomonadati</taxon>
        <taxon>Pseudomonadota</taxon>
        <taxon>Betaproteobacteria</taxon>
        <taxon>Burkholderiales</taxon>
        <taxon>Comamonadaceae</taxon>
        <taxon>Serpentinimonas</taxon>
    </lineage>
</organism>
<sequence>MILQALYDYYLRRQAEADPGHRLPAFGLEQKEIGFILEVDDGGQLHAIIDTRQMSGKKKIGTVYLVPKGVKKTSGIAANLLWDNAEYVLALPDVKKMDLARSKGGADEYLARLVEMQQAFRDRISTLPELAQNDAGLRGVLAFLDANPADQVARFAAHAEIAASNPVLTFRLVEDTALVCQRPGVAPHLVAGAPEDETGEEADGVNAMCLITGDTLPVERLHTSIKGVWGAQTSGANIVSFNLDAFNSYGKSQGANAPVSQAAAFAYTTALNALLARDSDQRVQIGDASTVFWAQKPDALEHELAALLGGGDNPDAHTLQVKAVLEAIHSGGFSGARGENAFYVLGLAPNAARISIRFWHAAPVHVIAERIAAWFDDLSLVRGPNDPEFPSLFRLLTAVALQGKADNIPPSLGGDLIRSIFTGAPYPTTWLNAAVQRCRAEQEVTYMRAAAIKAFLNRSFTTSDSQPREIHPMLDIESPSTAYRLGRLFATLEKIQEEASPGLNATIRERYYGAASSTPVAVFTTLMRLKNHHLAKMQSKGRAVNFEKLLAEIMSGISDFPVHMNLPDQGRFAIGYYHQRQDFFTN</sequence>
<dbReference type="KEGG" id="cbaa:SRAA_1389"/>
<keyword evidence="1" id="KW-0808">Transferase</keyword>
<dbReference type="NCBIfam" id="TIGR01863">
    <property type="entry name" value="cas_Csd1"/>
    <property type="match status" value="1"/>
</dbReference>
<dbReference type="STRING" id="1458425.SRAA_1389"/>
<dbReference type="Proteomes" id="UP000067461">
    <property type="component" value="Chromosome"/>
</dbReference>
<proteinExistence type="predicted"/>
<name>A0A060NNZ6_9BURK</name>
<dbReference type="EMBL" id="AP014568">
    <property type="protein sequence ID" value="BAO81243.1"/>
    <property type="molecule type" value="Genomic_DNA"/>
</dbReference>
<reference evidence="1 2" key="1">
    <citation type="journal article" date="2014" name="Nat. Commun.">
        <title>Physiological and genomic features of highly alkaliphilic hydrogen-utilizing Betaproteobacteria from a continental serpentinizing site.</title>
        <authorList>
            <person name="Suzuki S."/>
            <person name="Kuenen J.G."/>
            <person name="Schipper K."/>
            <person name="van der Velde S."/>
            <person name="Ishii S."/>
            <person name="Wu A."/>
            <person name="Sorokin D.Y."/>
            <person name="Tenney A."/>
            <person name="Meng X.Y."/>
            <person name="Morrill P.L."/>
            <person name="Kamagata Y."/>
            <person name="Muyzer G."/>
            <person name="Nealson K.H."/>
        </authorList>
    </citation>
    <scope>NUCLEOTIDE SEQUENCE [LARGE SCALE GENOMIC DNA]</scope>
    <source>
        <strain evidence="1 2">A1</strain>
    </source>
</reference>
<dbReference type="InterPro" id="IPR010144">
    <property type="entry name" value="CRISPR-assoc_prot_Csd1-typ"/>
</dbReference>